<dbReference type="GO" id="GO:0005762">
    <property type="term" value="C:mitochondrial large ribosomal subunit"/>
    <property type="evidence" value="ECO:0007669"/>
    <property type="project" value="TreeGrafter"/>
</dbReference>
<accession>A0A9J6CSQ6</accession>
<comment type="similarity">
    <text evidence="7">Belongs to the phosphatidylethanolamine-binding protein family. Mitochondrion-specific ribosomal protein mL38 subfamily.</text>
</comment>
<evidence type="ECO:0000256" key="8">
    <source>
        <dbReference type="ARBA" id="ARBA00039444"/>
    </source>
</evidence>
<dbReference type="PANTHER" id="PTHR11362">
    <property type="entry name" value="PHOSPHATIDYLETHANOLAMINE-BINDING PROTEIN"/>
    <property type="match status" value="1"/>
</dbReference>
<dbReference type="AlphaFoldDB" id="A0A9J6CSQ6"/>
<dbReference type="PANTHER" id="PTHR11362:SF133">
    <property type="entry name" value="LARGE RIBOSOMAL SUBUNIT PROTEIN ML38"/>
    <property type="match status" value="1"/>
</dbReference>
<gene>
    <name evidence="10" type="ORF">PVAND_014314</name>
</gene>
<dbReference type="OrthoDB" id="2153661at2759"/>
<evidence type="ECO:0000256" key="6">
    <source>
        <dbReference type="ARBA" id="ARBA00023274"/>
    </source>
</evidence>
<evidence type="ECO:0000256" key="7">
    <source>
        <dbReference type="ARBA" id="ARBA00038016"/>
    </source>
</evidence>
<comment type="caution">
    <text evidence="10">The sequence shown here is derived from an EMBL/GenBank/DDBJ whole genome shotgun (WGS) entry which is preliminary data.</text>
</comment>
<comment type="subcellular location">
    <subcellularLocation>
        <location evidence="1">Mitochondrion</location>
    </subcellularLocation>
</comment>
<name>A0A9J6CSQ6_POLVA</name>
<evidence type="ECO:0000313" key="10">
    <source>
        <dbReference type="EMBL" id="KAG5685117.1"/>
    </source>
</evidence>
<reference evidence="10" key="1">
    <citation type="submission" date="2021-03" db="EMBL/GenBank/DDBJ databases">
        <title>Chromosome level genome of the anhydrobiotic midge Polypedilum vanderplanki.</title>
        <authorList>
            <person name="Yoshida Y."/>
            <person name="Kikawada T."/>
            <person name="Gusev O."/>
        </authorList>
    </citation>
    <scope>NUCLEOTIDE SEQUENCE</scope>
    <source>
        <strain evidence="10">NIAS01</strain>
        <tissue evidence="10">Whole body or cell culture</tissue>
    </source>
</reference>
<keyword evidence="5" id="KW-0496">Mitochondrion</keyword>
<dbReference type="CDD" id="cd00866">
    <property type="entry name" value="PEBP_euk"/>
    <property type="match status" value="1"/>
</dbReference>
<evidence type="ECO:0000313" key="11">
    <source>
        <dbReference type="Proteomes" id="UP001107558"/>
    </source>
</evidence>
<evidence type="ECO:0000256" key="4">
    <source>
        <dbReference type="ARBA" id="ARBA00023054"/>
    </source>
</evidence>
<evidence type="ECO:0000256" key="5">
    <source>
        <dbReference type="ARBA" id="ARBA00023128"/>
    </source>
</evidence>
<evidence type="ECO:0000256" key="9">
    <source>
        <dbReference type="ARBA" id="ARBA00041206"/>
    </source>
</evidence>
<keyword evidence="2" id="KW-0809">Transit peptide</keyword>
<evidence type="ECO:0000256" key="3">
    <source>
        <dbReference type="ARBA" id="ARBA00022980"/>
    </source>
</evidence>
<evidence type="ECO:0000256" key="1">
    <source>
        <dbReference type="ARBA" id="ARBA00004173"/>
    </source>
</evidence>
<dbReference type="Gene3D" id="3.90.280.10">
    <property type="entry name" value="PEBP-like"/>
    <property type="match status" value="1"/>
</dbReference>
<evidence type="ECO:0000256" key="2">
    <source>
        <dbReference type="ARBA" id="ARBA00022946"/>
    </source>
</evidence>
<dbReference type="InterPro" id="IPR008914">
    <property type="entry name" value="PEBP"/>
</dbReference>
<protein>
    <recommendedName>
        <fullName evidence="8">Large ribosomal subunit protein mL38</fullName>
    </recommendedName>
    <alternativeName>
        <fullName evidence="9">39S ribosomal protein L38, mitochondrial</fullName>
    </alternativeName>
</protein>
<dbReference type="Pfam" id="PF01161">
    <property type="entry name" value="PBP"/>
    <property type="match status" value="1"/>
</dbReference>
<keyword evidence="6" id="KW-0687">Ribonucleoprotein</keyword>
<dbReference type="Proteomes" id="UP001107558">
    <property type="component" value="Chromosome 1"/>
</dbReference>
<proteinExistence type="inferred from homology"/>
<dbReference type="SUPFAM" id="SSF49777">
    <property type="entry name" value="PEBP-like"/>
    <property type="match status" value="1"/>
</dbReference>
<keyword evidence="11" id="KW-1185">Reference proteome</keyword>
<keyword evidence="3" id="KW-0689">Ribosomal protein</keyword>
<dbReference type="EMBL" id="JADBJN010000001">
    <property type="protein sequence ID" value="KAG5685117.1"/>
    <property type="molecule type" value="Genomic_DNA"/>
</dbReference>
<keyword evidence="4" id="KW-0175">Coiled coil</keyword>
<sequence length="329" mass="40014">MNHQNWLPGSVFCLTDNPKIEDEELVVRRFDIGFPYERTPRSLEFRTRYEHLKKQKKDFNFEKKARSNELEIDLEDVKNEWLKSAGPLQLRKKIAEHNRIYYNLFGKFAYFVPREKPEEDTMWTLILTYPDGHLTKENSEYVHWMITNIFKNDLAKGEQIVPYLQPIPFKGTGYHRYIFILYKQDKKLDLSEFKLKNEKNLGDRTFYTFDFCKKYQDFIIPTGLSFFQTKWDESIGELLYNQFDVKQPIFEYDFPRAFLKYQKWFPKKQAFNLYLDRYADPKEVNKKYLEQRLAKTHPFEGPEPKLLYQNAQPLKKEIPSWYRTEMRKE</sequence>
<dbReference type="InterPro" id="IPR036610">
    <property type="entry name" value="PEBP-like_sf"/>
</dbReference>
<organism evidence="10 11">
    <name type="scientific">Polypedilum vanderplanki</name>
    <name type="common">Sleeping chironomid midge</name>
    <dbReference type="NCBI Taxonomy" id="319348"/>
    <lineage>
        <taxon>Eukaryota</taxon>
        <taxon>Metazoa</taxon>
        <taxon>Ecdysozoa</taxon>
        <taxon>Arthropoda</taxon>
        <taxon>Hexapoda</taxon>
        <taxon>Insecta</taxon>
        <taxon>Pterygota</taxon>
        <taxon>Neoptera</taxon>
        <taxon>Endopterygota</taxon>
        <taxon>Diptera</taxon>
        <taxon>Nematocera</taxon>
        <taxon>Chironomoidea</taxon>
        <taxon>Chironomidae</taxon>
        <taxon>Chironominae</taxon>
        <taxon>Polypedilum</taxon>
        <taxon>Polypedilum</taxon>
    </lineage>
</organism>
<dbReference type="InterPro" id="IPR035810">
    <property type="entry name" value="PEBP_euk"/>
</dbReference>